<evidence type="ECO:0000313" key="5">
    <source>
        <dbReference type="Proteomes" id="UP001175353"/>
    </source>
</evidence>
<accession>A0AAN6HDI4</accession>
<name>A0AAN6HDI4_9PEZI</name>
<feature type="region of interest" description="Disordered" evidence="3">
    <location>
        <begin position="86"/>
        <end position="128"/>
    </location>
</feature>
<dbReference type="SUPFAM" id="SSF141091">
    <property type="entry name" value="L21p-like"/>
    <property type="match status" value="2"/>
</dbReference>
<dbReference type="GO" id="GO:0005762">
    <property type="term" value="C:mitochondrial large ribosomal subunit"/>
    <property type="evidence" value="ECO:0007669"/>
    <property type="project" value="TreeGrafter"/>
</dbReference>
<comment type="caution">
    <text evidence="4">The sequence shown here is derived from an EMBL/GenBank/DDBJ whole genome shotgun (WGS) entry which is preliminary data.</text>
</comment>
<reference evidence="4" key="1">
    <citation type="submission" date="2023-06" db="EMBL/GenBank/DDBJ databases">
        <title>Black Yeasts Isolated from many extreme environments.</title>
        <authorList>
            <person name="Coleine C."/>
            <person name="Stajich J.E."/>
            <person name="Selbmann L."/>
        </authorList>
    </citation>
    <scope>NUCLEOTIDE SEQUENCE</scope>
    <source>
        <strain evidence="4">CCFEE 5200</strain>
    </source>
</reference>
<dbReference type="InterPro" id="IPR028909">
    <property type="entry name" value="bL21-like"/>
</dbReference>
<dbReference type="PANTHER" id="PTHR21349:SF0">
    <property type="entry name" value="LARGE RIBOSOMAL SUBUNIT PROTEIN BL21M"/>
    <property type="match status" value="1"/>
</dbReference>
<protein>
    <recommendedName>
        <fullName evidence="2">Large ribosomal subunit protein bL21m</fullName>
    </recommendedName>
</protein>
<evidence type="ECO:0000313" key="4">
    <source>
        <dbReference type="EMBL" id="KAK0965228.1"/>
    </source>
</evidence>
<evidence type="ECO:0000256" key="3">
    <source>
        <dbReference type="SAM" id="MobiDB-lite"/>
    </source>
</evidence>
<dbReference type="GO" id="GO:0003735">
    <property type="term" value="F:structural constituent of ribosome"/>
    <property type="evidence" value="ECO:0007669"/>
    <property type="project" value="TreeGrafter"/>
</dbReference>
<keyword evidence="5" id="KW-1185">Reference proteome</keyword>
<proteinExistence type="inferred from homology"/>
<organism evidence="4 5">
    <name type="scientific">Friedmanniomyces endolithicus</name>
    <dbReference type="NCBI Taxonomy" id="329885"/>
    <lineage>
        <taxon>Eukaryota</taxon>
        <taxon>Fungi</taxon>
        <taxon>Dikarya</taxon>
        <taxon>Ascomycota</taxon>
        <taxon>Pezizomycotina</taxon>
        <taxon>Dothideomycetes</taxon>
        <taxon>Dothideomycetidae</taxon>
        <taxon>Mycosphaerellales</taxon>
        <taxon>Teratosphaeriaceae</taxon>
        <taxon>Friedmanniomyces</taxon>
    </lineage>
</organism>
<sequence length="329" mass="36116">MRVAVPAKWNLRMEISGEGFAEEPPMEIASPLEAKLQVKPLHRSLYTTTMLSRNVKRALLESRWPMPPTFLLPWAASLTTVSHATETNTMPLPPNAGRHISRKPIKELPNPFSPPVPSSTGPPSAPQPSAIACPPALSDSVRELLPVLEAQTPHYITAHLYDRPYLLTQGDTVRLPFFMKGVEPGDVLRLNRATVLGSREYTLKAAAAAPALKSPAHSSTTVIDPVTGDLGSRSTGMPELGVMGTGSTSVAPHFVPHIAKGKVSYIDERLFVCRAVVMGVESEPLRVKEKTKRRQRKIKKVKSKHRYTILRIKELRVRGVEEIDGGVDD</sequence>
<dbReference type="EMBL" id="JAUJLE010000247">
    <property type="protein sequence ID" value="KAK0965228.1"/>
    <property type="molecule type" value="Genomic_DNA"/>
</dbReference>
<dbReference type="AlphaFoldDB" id="A0AAN6HDI4"/>
<comment type="similarity">
    <text evidence="1">Belongs to the bacterial ribosomal protein bL21 family.</text>
</comment>
<dbReference type="InterPro" id="IPR036164">
    <property type="entry name" value="bL21-like_sf"/>
</dbReference>
<dbReference type="PANTHER" id="PTHR21349">
    <property type="entry name" value="50S RIBOSOMAL PROTEIN L21"/>
    <property type="match status" value="1"/>
</dbReference>
<gene>
    <name evidence="4" type="ORF">LTR91_018085</name>
</gene>
<dbReference type="Proteomes" id="UP001175353">
    <property type="component" value="Unassembled WGS sequence"/>
</dbReference>
<evidence type="ECO:0000256" key="2">
    <source>
        <dbReference type="ARBA" id="ARBA00044129"/>
    </source>
</evidence>
<evidence type="ECO:0000256" key="1">
    <source>
        <dbReference type="ARBA" id="ARBA00008563"/>
    </source>
</evidence>